<evidence type="ECO:0000313" key="2">
    <source>
        <dbReference type="Proteomes" id="UP000824596"/>
    </source>
</evidence>
<name>A0A9P8MWX3_9HYPO</name>
<sequence length="581" mass="64168">MATAPTPDPVSPDALAWEASALAAFDELATAQTNLQLLDTAHRMWCGPRCPQDTSCAFVHYPRSKQPAAPARAAPSRYNRDTAHLYSLMGGDGYVPGTSQAHQVNVWPLLEAALGRVDGVRERSGGLLLYCDYADWSKKHDQTAAQSVRRVCRDALQWNASWLGADYDASLPALHYIACATIVDDLCIPPLDLLNQRFRIYGRSARDVVKELVDQGWARDATHMLLALVRQYLYQYTEKVDVDFGDAHDTVHAALSRSGVVWDSILYRTHTANTYGAAIVVARVSGSGPLTNGWLLDSSICDVMSMDLCKSVLRIYQQDDFMPTAVMARQHLDAQELIRQRQAGYHSVYLDLIDDLVIGGAPEPVVHFGRAGFLFVQILDRYQERAARRRFSISPAMEAQLHRIFGHDPTDALLDGLFRLRWLASPDCPSRPNVSPVLLSACQARRQQHKLLYMNAWPRTPTCSLAAPDSDLCRKAHDWVTAVHSLARQAGGPDNLTALLTAGEHMAASPLTRSQIESLGPPDDIWALCVACQINCGYGCEWLAFAHLAWGRFWSAPHIAQGFCTGPALKTERPTGVEVAL</sequence>
<protein>
    <submittedName>
        <fullName evidence="1">Uncharacterized protein</fullName>
    </submittedName>
</protein>
<accession>A0A9P8MWX3</accession>
<reference evidence="1" key="1">
    <citation type="submission" date="2021-09" db="EMBL/GenBank/DDBJ databases">
        <title>A high-quality genome of the endoparasitic fungus Hirsutella rhossiliensis with a comparison of Hirsutella genomes reveals transposable elements contributing to genome size variation.</title>
        <authorList>
            <person name="Lin R."/>
            <person name="Jiao Y."/>
            <person name="Sun X."/>
            <person name="Ling J."/>
            <person name="Xie B."/>
            <person name="Cheng X."/>
        </authorList>
    </citation>
    <scope>NUCLEOTIDE SEQUENCE</scope>
    <source>
        <strain evidence="1">HR02</strain>
    </source>
</reference>
<gene>
    <name evidence="1" type="ORF">HRG_06816</name>
</gene>
<dbReference type="OrthoDB" id="4658148at2759"/>
<proteinExistence type="predicted"/>
<keyword evidence="2" id="KW-1185">Reference proteome</keyword>
<evidence type="ECO:0000313" key="1">
    <source>
        <dbReference type="EMBL" id="KAH0961736.1"/>
    </source>
</evidence>
<dbReference type="Proteomes" id="UP000824596">
    <property type="component" value="Unassembled WGS sequence"/>
</dbReference>
<comment type="caution">
    <text evidence="1">The sequence shown here is derived from an EMBL/GenBank/DDBJ whole genome shotgun (WGS) entry which is preliminary data.</text>
</comment>
<dbReference type="EMBL" id="JAIZPD010000007">
    <property type="protein sequence ID" value="KAH0961736.1"/>
    <property type="molecule type" value="Genomic_DNA"/>
</dbReference>
<dbReference type="RefSeq" id="XP_044719249.1">
    <property type="nucleotide sequence ID" value="XM_044865287.1"/>
</dbReference>
<dbReference type="GeneID" id="68355945"/>
<dbReference type="AlphaFoldDB" id="A0A9P8MWX3"/>
<organism evidence="1 2">
    <name type="scientific">Hirsutella rhossiliensis</name>
    <dbReference type="NCBI Taxonomy" id="111463"/>
    <lineage>
        <taxon>Eukaryota</taxon>
        <taxon>Fungi</taxon>
        <taxon>Dikarya</taxon>
        <taxon>Ascomycota</taxon>
        <taxon>Pezizomycotina</taxon>
        <taxon>Sordariomycetes</taxon>
        <taxon>Hypocreomycetidae</taxon>
        <taxon>Hypocreales</taxon>
        <taxon>Ophiocordycipitaceae</taxon>
        <taxon>Hirsutella</taxon>
    </lineage>
</organism>